<dbReference type="GO" id="GO:0005737">
    <property type="term" value="C:cytoplasm"/>
    <property type="evidence" value="ECO:0007669"/>
    <property type="project" value="UniProtKB-SubCell"/>
</dbReference>
<dbReference type="Proteomes" id="UP000233293">
    <property type="component" value="Unassembled WGS sequence"/>
</dbReference>
<keyword evidence="5 7" id="KW-0627">Porphyrin biosynthesis</keyword>
<dbReference type="CDD" id="cd03411">
    <property type="entry name" value="Ferrochelatase_N"/>
    <property type="match status" value="1"/>
</dbReference>
<gene>
    <name evidence="7 9" type="primary">hemH</name>
    <name evidence="9" type="ORF">CWS72_24975</name>
</gene>
<dbReference type="Gene3D" id="3.40.50.1400">
    <property type="match status" value="2"/>
</dbReference>
<evidence type="ECO:0000256" key="7">
    <source>
        <dbReference type="HAMAP-Rule" id="MF_00323"/>
    </source>
</evidence>
<evidence type="ECO:0000256" key="2">
    <source>
        <dbReference type="ARBA" id="ARBA00023004"/>
    </source>
</evidence>
<comment type="catalytic activity">
    <reaction evidence="6">
        <text>Fe-coproporphyrin III + 2 H(+) = coproporphyrin III + Fe(2+)</text>
        <dbReference type="Rhea" id="RHEA:49572"/>
        <dbReference type="ChEBI" id="CHEBI:15378"/>
        <dbReference type="ChEBI" id="CHEBI:29033"/>
        <dbReference type="ChEBI" id="CHEBI:68438"/>
        <dbReference type="ChEBI" id="CHEBI:131725"/>
        <dbReference type="EC" id="4.99.1.9"/>
    </reaction>
    <physiologicalReaction direction="right-to-left" evidence="6">
        <dbReference type="Rhea" id="RHEA:49574"/>
    </physiologicalReaction>
</comment>
<comment type="similarity">
    <text evidence="1 7 8">Belongs to the ferrochelatase family.</text>
</comment>
<dbReference type="SUPFAM" id="SSF53800">
    <property type="entry name" value="Chelatase"/>
    <property type="match status" value="1"/>
</dbReference>
<keyword evidence="3 7" id="KW-0350">Heme biosynthesis</keyword>
<dbReference type="GO" id="GO:0046872">
    <property type="term" value="F:metal ion binding"/>
    <property type="evidence" value="ECO:0007669"/>
    <property type="project" value="UniProtKB-KW"/>
</dbReference>
<dbReference type="EC" id="4.98.1.1" evidence="7 8"/>
<feature type="binding site" evidence="7">
    <location>
        <position position="188"/>
    </location>
    <ligand>
        <name>Fe(2+)</name>
        <dbReference type="ChEBI" id="CHEBI:29033"/>
    </ligand>
</feature>
<evidence type="ECO:0000313" key="10">
    <source>
        <dbReference type="Proteomes" id="UP000233293"/>
    </source>
</evidence>
<organism evidence="9 10">
    <name type="scientific">Telmatospirillum siberiense</name>
    <dbReference type="NCBI Taxonomy" id="382514"/>
    <lineage>
        <taxon>Bacteria</taxon>
        <taxon>Pseudomonadati</taxon>
        <taxon>Pseudomonadota</taxon>
        <taxon>Alphaproteobacteria</taxon>
        <taxon>Rhodospirillales</taxon>
        <taxon>Rhodospirillaceae</taxon>
        <taxon>Telmatospirillum</taxon>
    </lineage>
</organism>
<dbReference type="GO" id="GO:0004325">
    <property type="term" value="F:ferrochelatase activity"/>
    <property type="evidence" value="ECO:0007669"/>
    <property type="project" value="UniProtKB-UniRule"/>
</dbReference>
<comment type="function">
    <text evidence="7 8">Catalyzes the ferrous insertion into protoporphyrin IX.</text>
</comment>
<dbReference type="RefSeq" id="WP_101253378.1">
    <property type="nucleotide sequence ID" value="NZ_PIUM01000044.1"/>
</dbReference>
<sequence>MEKLAVVLFNLGGPDSPEAIRPFLFNLFNDPAIIGAPAPIRRALAWLISTRRESVAKGIYAHLGGRSPLLELTRDQASAIEARLGDHVRVFIAMRYWTPFTDEAVSAVKAWNPDRIVLLPLYPQFSTTTTASSVKEWGKAAAKAGLVKPTTGICCYPTQEKMIRAQAALLEEALQKAGTGARVLFSAHGLPKKVIERGDPYQSQVEMTARAIVTALGRSDLDWLVSYQSRVGPMEWIGPATDAEIRRAGAEGKALVVQPVAFVSEHSETLVELDIEYAHLAKEAGVPLYVRVPALGSHPLFIEGLADLIGKTASSERSFCSEGNDRQCGEAWKACGHAGVLS</sequence>
<proteinExistence type="inferred from homology"/>
<comment type="catalytic activity">
    <reaction evidence="7 8">
        <text>heme b + 2 H(+) = protoporphyrin IX + Fe(2+)</text>
        <dbReference type="Rhea" id="RHEA:22584"/>
        <dbReference type="ChEBI" id="CHEBI:15378"/>
        <dbReference type="ChEBI" id="CHEBI:29033"/>
        <dbReference type="ChEBI" id="CHEBI:57306"/>
        <dbReference type="ChEBI" id="CHEBI:60344"/>
        <dbReference type="EC" id="4.98.1.1"/>
    </reaction>
</comment>
<dbReference type="NCBIfam" id="TIGR00109">
    <property type="entry name" value="hemH"/>
    <property type="match status" value="1"/>
</dbReference>
<evidence type="ECO:0000313" key="9">
    <source>
        <dbReference type="EMBL" id="PKU21768.1"/>
    </source>
</evidence>
<dbReference type="InterPro" id="IPR033659">
    <property type="entry name" value="Ferrochelatase_N"/>
</dbReference>
<comment type="pathway">
    <text evidence="7 8">Porphyrin-containing compound metabolism; protoheme biosynthesis; protoheme from protoporphyrin-IX: step 1/1.</text>
</comment>
<evidence type="ECO:0000256" key="1">
    <source>
        <dbReference type="ARBA" id="ARBA00007718"/>
    </source>
</evidence>
<dbReference type="InterPro" id="IPR019772">
    <property type="entry name" value="Ferrochelatase_AS"/>
</dbReference>
<protein>
    <recommendedName>
        <fullName evidence="7 8">Ferrochelatase</fullName>
        <ecNumber evidence="7 8">4.98.1.1</ecNumber>
    </recommendedName>
    <alternativeName>
        <fullName evidence="7">Heme synthase</fullName>
    </alternativeName>
    <alternativeName>
        <fullName evidence="7">Protoheme ferro-lyase</fullName>
    </alternativeName>
</protein>
<reference evidence="10" key="1">
    <citation type="submission" date="2017-12" db="EMBL/GenBank/DDBJ databases">
        <title>Draft genome sequence of Telmatospirillum siberiense 26-4b1T, an acidotolerant peatland alphaproteobacterium potentially involved in sulfur cycling.</title>
        <authorList>
            <person name="Hausmann B."/>
            <person name="Pjevac P."/>
            <person name="Schreck K."/>
            <person name="Herbold C.W."/>
            <person name="Daims H."/>
            <person name="Wagner M."/>
            <person name="Pester M."/>
            <person name="Loy A."/>
        </authorList>
    </citation>
    <scope>NUCLEOTIDE SEQUENCE [LARGE SCALE GENOMIC DNA]</scope>
    <source>
        <strain evidence="10">26-4b1</strain>
    </source>
</reference>
<dbReference type="PANTHER" id="PTHR11108">
    <property type="entry name" value="FERROCHELATASE"/>
    <property type="match status" value="1"/>
</dbReference>
<dbReference type="OrthoDB" id="9809741at2"/>
<keyword evidence="2 7" id="KW-0408">Iron</keyword>
<dbReference type="CDD" id="cd00419">
    <property type="entry name" value="Ferrochelatase_C"/>
    <property type="match status" value="1"/>
</dbReference>
<evidence type="ECO:0000256" key="5">
    <source>
        <dbReference type="ARBA" id="ARBA00023244"/>
    </source>
</evidence>
<evidence type="ECO:0000256" key="8">
    <source>
        <dbReference type="RuleBase" id="RU000607"/>
    </source>
</evidence>
<comment type="subcellular location">
    <subcellularLocation>
        <location evidence="7 8">Cytoplasm</location>
    </subcellularLocation>
</comment>
<dbReference type="PANTHER" id="PTHR11108:SF1">
    <property type="entry name" value="FERROCHELATASE, MITOCHONDRIAL"/>
    <property type="match status" value="1"/>
</dbReference>
<keyword evidence="7" id="KW-0479">Metal-binding</keyword>
<feature type="binding site" evidence="7">
    <location>
        <position position="268"/>
    </location>
    <ligand>
        <name>Fe(2+)</name>
        <dbReference type="ChEBI" id="CHEBI:29033"/>
    </ligand>
</feature>
<keyword evidence="7 8" id="KW-0963">Cytoplasm</keyword>
<evidence type="ECO:0000256" key="3">
    <source>
        <dbReference type="ARBA" id="ARBA00023133"/>
    </source>
</evidence>
<dbReference type="EMBL" id="PIUM01000044">
    <property type="protein sequence ID" value="PKU21768.1"/>
    <property type="molecule type" value="Genomic_DNA"/>
</dbReference>
<dbReference type="AlphaFoldDB" id="A0A2N3PMY6"/>
<dbReference type="HAMAP" id="MF_00323">
    <property type="entry name" value="Ferrochelatase"/>
    <property type="match status" value="1"/>
</dbReference>
<dbReference type="PROSITE" id="PS00534">
    <property type="entry name" value="FERROCHELATASE"/>
    <property type="match status" value="1"/>
</dbReference>
<keyword evidence="10" id="KW-1185">Reference proteome</keyword>
<dbReference type="Pfam" id="PF00762">
    <property type="entry name" value="Ferrochelatase"/>
    <property type="match status" value="1"/>
</dbReference>
<keyword evidence="4 7" id="KW-0456">Lyase</keyword>
<dbReference type="GO" id="GO:0006783">
    <property type="term" value="P:heme biosynthetic process"/>
    <property type="evidence" value="ECO:0007669"/>
    <property type="project" value="UniProtKB-UniRule"/>
</dbReference>
<accession>A0A2N3PMY6</accession>
<evidence type="ECO:0000256" key="6">
    <source>
        <dbReference type="ARBA" id="ARBA00024536"/>
    </source>
</evidence>
<dbReference type="InterPro" id="IPR001015">
    <property type="entry name" value="Ferrochelatase"/>
</dbReference>
<comment type="caution">
    <text evidence="9">The sequence shown here is derived from an EMBL/GenBank/DDBJ whole genome shotgun (WGS) entry which is preliminary data.</text>
</comment>
<evidence type="ECO:0000256" key="4">
    <source>
        <dbReference type="ARBA" id="ARBA00023239"/>
    </source>
</evidence>
<name>A0A2N3PMY6_9PROT</name>
<dbReference type="InterPro" id="IPR033644">
    <property type="entry name" value="Ferrochelatase_C"/>
</dbReference>
<dbReference type="UniPathway" id="UPA00252">
    <property type="reaction ID" value="UER00325"/>
</dbReference>